<evidence type="ECO:0000313" key="8">
    <source>
        <dbReference type="EMBL" id="KAL0895664.1"/>
    </source>
</evidence>
<dbReference type="EMBL" id="JBEUOH010000003">
    <property type="protein sequence ID" value="KAL0895664.1"/>
    <property type="molecule type" value="Genomic_DNA"/>
</dbReference>
<dbReference type="InterPro" id="IPR036465">
    <property type="entry name" value="vWFA_dom_sf"/>
</dbReference>
<keyword evidence="9" id="KW-1185">Reference proteome</keyword>
<evidence type="ECO:0000313" key="10">
    <source>
        <dbReference type="Proteomes" id="UP001549921"/>
    </source>
</evidence>
<evidence type="ECO:0000259" key="6">
    <source>
        <dbReference type="PROSITE" id="PS50234"/>
    </source>
</evidence>
<evidence type="ECO:0000256" key="5">
    <source>
        <dbReference type="SAM" id="MobiDB-lite"/>
    </source>
</evidence>
<dbReference type="Pfam" id="PF13519">
    <property type="entry name" value="VWA_2"/>
    <property type="match status" value="1"/>
</dbReference>
<dbReference type="InterPro" id="IPR046471">
    <property type="entry name" value="IntS14_C"/>
</dbReference>
<dbReference type="GO" id="GO:0005634">
    <property type="term" value="C:nucleus"/>
    <property type="evidence" value="ECO:0007669"/>
    <property type="project" value="UniProtKB-SubCell"/>
</dbReference>
<dbReference type="GO" id="GO:0032991">
    <property type="term" value="C:protein-containing complex"/>
    <property type="evidence" value="ECO:0007669"/>
    <property type="project" value="UniProtKB-ARBA"/>
</dbReference>
<comment type="subcellular location">
    <subcellularLocation>
        <location evidence="1">Nucleus</location>
    </subcellularLocation>
</comment>
<dbReference type="CDD" id="cd00198">
    <property type="entry name" value="vWFA"/>
    <property type="match status" value="1"/>
</dbReference>
<dbReference type="SUPFAM" id="SSF53300">
    <property type="entry name" value="vWA-like"/>
    <property type="match status" value="1"/>
</dbReference>
<dbReference type="Proteomes" id="UP001549920">
    <property type="component" value="Unassembled WGS sequence"/>
</dbReference>
<dbReference type="AlphaFoldDB" id="A0ABD0TLG8"/>
<evidence type="ECO:0000256" key="1">
    <source>
        <dbReference type="ARBA" id="ARBA00004123"/>
    </source>
</evidence>
<evidence type="ECO:0000256" key="4">
    <source>
        <dbReference type="ARBA" id="ARBA00061449"/>
    </source>
</evidence>
<evidence type="ECO:0000313" key="7">
    <source>
        <dbReference type="EMBL" id="KAL0850130.1"/>
    </source>
</evidence>
<feature type="domain" description="VWFA" evidence="6">
    <location>
        <begin position="2"/>
        <end position="149"/>
    </location>
</feature>
<feature type="compositionally biased region" description="Polar residues" evidence="5">
    <location>
        <begin position="278"/>
        <end position="291"/>
    </location>
</feature>
<dbReference type="PROSITE" id="PS50234">
    <property type="entry name" value="VWFA"/>
    <property type="match status" value="1"/>
</dbReference>
<feature type="region of interest" description="Disordered" evidence="5">
    <location>
        <begin position="278"/>
        <end position="315"/>
    </location>
</feature>
<sequence length="519" mass="55997">MPTVILLDVSLSMSRPVPSADNTENHTRLTIAAAAINAFLDYLTVHAKLEYVALVTFSSVYEVSVPFTRDFDSIKTKLPQLEEGDKTCIETALLGVNQLVLFEWGYQTPVQIILVTDGSSGTGAIGRNRIIQALPLPPPYSAKIHVLPIVSPHDTCLQHAMPLYQKIVDMAVNTSNNSNATLSRGAIYCPDQLSVPSAIAAMTRLCEQHYQEFWCSLKCGQLEARVQLFPAPQTAAHEGLAATYTLAHQLHVVGFISQQDLGTPIAISKHLVIPQAQAAGTNNASRENNNYGSKTPTKEGSSSESTTTEEDMSDPSKVPNFCVLLHGALKVEGMSAIVQLGADWWGTLSAWCEASRARRSCLLLSVLRPGASAAPWLGPLDQLGPVDDGASTESFPVRSWRSYSGGGSGCAWARPHALLADVQKVLRHARKLPDKTQHLYKELNRLRRAAISLGFSELLTCVGSALERECAALPATAPPECALQLAHAAAALRDPRTALDIKHTLQPLAANFTVTSMSH</sequence>
<feature type="compositionally biased region" description="Low complexity" evidence="5">
    <location>
        <begin position="292"/>
        <end position="306"/>
    </location>
</feature>
<comment type="caution">
    <text evidence="7">The sequence shown here is derived from an EMBL/GenBank/DDBJ whole genome shotgun (WGS) entry which is preliminary data.</text>
</comment>
<protein>
    <recommendedName>
        <fullName evidence="2">Integrator complex subunit 14</fullName>
    </recommendedName>
</protein>
<dbReference type="Gene3D" id="3.40.50.410">
    <property type="entry name" value="von Willebrand factor, type A domain"/>
    <property type="match status" value="1"/>
</dbReference>
<evidence type="ECO:0000256" key="3">
    <source>
        <dbReference type="ARBA" id="ARBA00023242"/>
    </source>
</evidence>
<name>A0ABD0TLG8_LOXSC</name>
<dbReference type="PANTHER" id="PTHR13532">
    <property type="match status" value="1"/>
</dbReference>
<keyword evidence="3" id="KW-0539">Nucleus</keyword>
<proteinExistence type="inferred from homology"/>
<dbReference type="PANTHER" id="PTHR13532:SF3">
    <property type="entry name" value="INTEGRATOR COMPLEX SUBUNIT 14"/>
    <property type="match status" value="1"/>
</dbReference>
<dbReference type="Pfam" id="PF19435">
    <property type="entry name" value="IntS14_b-barrel"/>
    <property type="match status" value="1"/>
</dbReference>
<evidence type="ECO:0000313" key="9">
    <source>
        <dbReference type="Proteomes" id="UP001549920"/>
    </source>
</evidence>
<comment type="similarity">
    <text evidence="4">Belongs to the Integrator subunit 14 family.</text>
</comment>
<dbReference type="InterPro" id="IPR002035">
    <property type="entry name" value="VWF_A"/>
</dbReference>
<dbReference type="EMBL" id="JBEDNZ010000003">
    <property type="protein sequence ID" value="KAL0850130.1"/>
    <property type="molecule type" value="Genomic_DNA"/>
</dbReference>
<gene>
    <name evidence="8" type="ORF">ABMA27_011744</name>
    <name evidence="7" type="ORF">ABMA28_012009</name>
</gene>
<dbReference type="InterPro" id="IPR039841">
    <property type="entry name" value="INTS14"/>
</dbReference>
<dbReference type="InterPro" id="IPR045814">
    <property type="entry name" value="IntS14_b-barrel"/>
</dbReference>
<reference evidence="9 10" key="1">
    <citation type="submission" date="2024-06" db="EMBL/GenBank/DDBJ databases">
        <title>A chromosome-level genome assembly of beet webworm, Loxostege sticticalis.</title>
        <authorList>
            <person name="Zhang Y."/>
        </authorList>
    </citation>
    <scope>NUCLEOTIDE SEQUENCE [LARGE SCALE GENOMIC DNA]</scope>
    <source>
        <strain evidence="8">AQ026</strain>
        <strain evidence="7">AQ028</strain>
        <tissue evidence="7">Male pupae</tissue>
        <tissue evidence="8">Whole body</tissue>
    </source>
</reference>
<evidence type="ECO:0000256" key="2">
    <source>
        <dbReference type="ARBA" id="ARBA00016816"/>
    </source>
</evidence>
<dbReference type="Pfam" id="PF20504">
    <property type="entry name" value="IntS14_C"/>
    <property type="match status" value="1"/>
</dbReference>
<dbReference type="Proteomes" id="UP001549921">
    <property type="component" value="Unassembled WGS sequence"/>
</dbReference>
<accession>A0ABD0TLG8</accession>
<organism evidence="7 10">
    <name type="scientific">Loxostege sticticalis</name>
    <name type="common">Beet webworm moth</name>
    <dbReference type="NCBI Taxonomy" id="481309"/>
    <lineage>
        <taxon>Eukaryota</taxon>
        <taxon>Metazoa</taxon>
        <taxon>Ecdysozoa</taxon>
        <taxon>Arthropoda</taxon>
        <taxon>Hexapoda</taxon>
        <taxon>Insecta</taxon>
        <taxon>Pterygota</taxon>
        <taxon>Neoptera</taxon>
        <taxon>Endopterygota</taxon>
        <taxon>Lepidoptera</taxon>
        <taxon>Glossata</taxon>
        <taxon>Ditrysia</taxon>
        <taxon>Pyraloidea</taxon>
        <taxon>Crambidae</taxon>
        <taxon>Pyraustinae</taxon>
        <taxon>Loxostege</taxon>
    </lineage>
</organism>